<organism evidence="2 3">
    <name type="scientific">Microvirga aerophila</name>
    <dbReference type="NCBI Taxonomy" id="670291"/>
    <lineage>
        <taxon>Bacteria</taxon>
        <taxon>Pseudomonadati</taxon>
        <taxon>Pseudomonadota</taxon>
        <taxon>Alphaproteobacteria</taxon>
        <taxon>Hyphomicrobiales</taxon>
        <taxon>Methylobacteriaceae</taxon>
        <taxon>Microvirga</taxon>
    </lineage>
</organism>
<dbReference type="Proteomes" id="UP000321085">
    <property type="component" value="Unassembled WGS sequence"/>
</dbReference>
<keyword evidence="1" id="KW-0812">Transmembrane</keyword>
<dbReference type="Pfam" id="PF04657">
    <property type="entry name" value="DMT_YdcZ"/>
    <property type="match status" value="1"/>
</dbReference>
<feature type="transmembrane region" description="Helical" evidence="1">
    <location>
        <begin position="101"/>
        <end position="124"/>
    </location>
</feature>
<keyword evidence="1" id="KW-1133">Transmembrane helix</keyword>
<evidence type="ECO:0008006" key="4">
    <source>
        <dbReference type="Google" id="ProtNLM"/>
    </source>
</evidence>
<keyword evidence="1" id="KW-0472">Membrane</keyword>
<feature type="transmembrane region" description="Helical" evidence="1">
    <location>
        <begin position="136"/>
        <end position="152"/>
    </location>
</feature>
<dbReference type="AlphaFoldDB" id="A0A512BQW9"/>
<comment type="caution">
    <text evidence="2">The sequence shown here is derived from an EMBL/GenBank/DDBJ whole genome shotgun (WGS) entry which is preliminary data.</text>
</comment>
<dbReference type="InterPro" id="IPR006750">
    <property type="entry name" value="YdcZ"/>
</dbReference>
<feature type="transmembrane region" description="Helical" evidence="1">
    <location>
        <begin position="39"/>
        <end position="61"/>
    </location>
</feature>
<sequence length="153" mass="16003">MDGLHTRIPLILICVVLGVFLTWQGPVNAEAARRLGSPALAAVLSLSMSVVLVVLFALLTARTKPDWAEVAAAPWWTWIGGITGAVFVVGSLLVVPKTGSVLFLLSVILGQMIGAVTADGFGLWGLRETTISPMKLVAMALVLAGAVTFHLGD</sequence>
<feature type="transmembrane region" description="Helical" evidence="1">
    <location>
        <begin position="73"/>
        <end position="95"/>
    </location>
</feature>
<keyword evidence="3" id="KW-1185">Reference proteome</keyword>
<dbReference type="PANTHER" id="PTHR34821">
    <property type="entry name" value="INNER MEMBRANE PROTEIN YDCZ"/>
    <property type="match status" value="1"/>
</dbReference>
<dbReference type="EMBL" id="BJYU01000021">
    <property type="protein sequence ID" value="GEO14322.1"/>
    <property type="molecule type" value="Genomic_DNA"/>
</dbReference>
<proteinExistence type="predicted"/>
<evidence type="ECO:0000256" key="1">
    <source>
        <dbReference type="SAM" id="Phobius"/>
    </source>
</evidence>
<dbReference type="OrthoDB" id="370053at2"/>
<dbReference type="RefSeq" id="WP_114185847.1">
    <property type="nucleotide sequence ID" value="NZ_BJYU01000021.1"/>
</dbReference>
<protein>
    <recommendedName>
        <fullName evidence="4">DMT family transporter</fullName>
    </recommendedName>
</protein>
<gene>
    <name evidence="2" type="ORF">MAE02_20180</name>
</gene>
<dbReference type="GO" id="GO:0005886">
    <property type="term" value="C:plasma membrane"/>
    <property type="evidence" value="ECO:0007669"/>
    <property type="project" value="TreeGrafter"/>
</dbReference>
<evidence type="ECO:0000313" key="2">
    <source>
        <dbReference type="EMBL" id="GEO14322.1"/>
    </source>
</evidence>
<reference evidence="2 3" key="1">
    <citation type="submission" date="2019-07" db="EMBL/GenBank/DDBJ databases">
        <title>Whole genome shotgun sequence of Microvirga aerophila NBRC 106136.</title>
        <authorList>
            <person name="Hosoyama A."/>
            <person name="Uohara A."/>
            <person name="Ohji S."/>
            <person name="Ichikawa N."/>
        </authorList>
    </citation>
    <scope>NUCLEOTIDE SEQUENCE [LARGE SCALE GENOMIC DNA]</scope>
    <source>
        <strain evidence="2 3">NBRC 106136</strain>
    </source>
</reference>
<dbReference type="PANTHER" id="PTHR34821:SF2">
    <property type="entry name" value="INNER MEMBRANE PROTEIN YDCZ"/>
    <property type="match status" value="1"/>
</dbReference>
<name>A0A512BQW9_9HYPH</name>
<evidence type="ECO:0000313" key="3">
    <source>
        <dbReference type="Proteomes" id="UP000321085"/>
    </source>
</evidence>
<accession>A0A512BQW9</accession>